<dbReference type="InterPro" id="IPR035906">
    <property type="entry name" value="MetI-like_sf"/>
</dbReference>
<evidence type="ECO:0000256" key="2">
    <source>
        <dbReference type="ARBA" id="ARBA00022448"/>
    </source>
</evidence>
<feature type="transmembrane region" description="Helical" evidence="7">
    <location>
        <begin position="127"/>
        <end position="150"/>
    </location>
</feature>
<evidence type="ECO:0000256" key="4">
    <source>
        <dbReference type="ARBA" id="ARBA00022692"/>
    </source>
</evidence>
<evidence type="ECO:0000256" key="6">
    <source>
        <dbReference type="ARBA" id="ARBA00023136"/>
    </source>
</evidence>
<evidence type="ECO:0000259" key="8">
    <source>
        <dbReference type="PROSITE" id="PS50928"/>
    </source>
</evidence>
<dbReference type="SUPFAM" id="SSF161098">
    <property type="entry name" value="MetI-like"/>
    <property type="match status" value="1"/>
</dbReference>
<proteinExistence type="inferred from homology"/>
<dbReference type="EMBL" id="JARLKY010000010">
    <property type="protein sequence ID" value="MEC0226457.1"/>
    <property type="molecule type" value="Genomic_DNA"/>
</dbReference>
<dbReference type="PROSITE" id="PS50928">
    <property type="entry name" value="ABC_TM1"/>
    <property type="match status" value="1"/>
</dbReference>
<keyword evidence="2 7" id="KW-0813">Transport</keyword>
<comment type="similarity">
    <text evidence="7">Belongs to the binding-protein-dependent transport system permease family.</text>
</comment>
<dbReference type="PANTHER" id="PTHR30193">
    <property type="entry name" value="ABC TRANSPORTER PERMEASE PROTEIN"/>
    <property type="match status" value="1"/>
</dbReference>
<keyword evidence="3" id="KW-1003">Cell membrane</keyword>
<dbReference type="PANTHER" id="PTHR30193:SF37">
    <property type="entry name" value="INNER MEMBRANE ABC TRANSPORTER PERMEASE PROTEIN YCJO"/>
    <property type="match status" value="1"/>
</dbReference>
<evidence type="ECO:0000256" key="3">
    <source>
        <dbReference type="ARBA" id="ARBA00022475"/>
    </source>
</evidence>
<feature type="transmembrane region" description="Helical" evidence="7">
    <location>
        <begin position="92"/>
        <end position="115"/>
    </location>
</feature>
<dbReference type="Proteomes" id="UP001338137">
    <property type="component" value="Unassembled WGS sequence"/>
</dbReference>
<keyword evidence="6 7" id="KW-0472">Membrane</keyword>
<keyword evidence="4 7" id="KW-0812">Transmembrane</keyword>
<evidence type="ECO:0000256" key="5">
    <source>
        <dbReference type="ARBA" id="ARBA00022989"/>
    </source>
</evidence>
<evidence type="ECO:0000256" key="1">
    <source>
        <dbReference type="ARBA" id="ARBA00004651"/>
    </source>
</evidence>
<keyword evidence="10" id="KW-1185">Reference proteome</keyword>
<feature type="transmembrane region" description="Helical" evidence="7">
    <location>
        <begin position="287"/>
        <end position="310"/>
    </location>
</feature>
<gene>
    <name evidence="9" type="ORF">P4I72_04935</name>
</gene>
<dbReference type="CDD" id="cd06261">
    <property type="entry name" value="TM_PBP2"/>
    <property type="match status" value="1"/>
</dbReference>
<keyword evidence="5 7" id="KW-1133">Transmembrane helix</keyword>
<reference evidence="9 10" key="1">
    <citation type="submission" date="2023-03" db="EMBL/GenBank/DDBJ databases">
        <title>Bacillus Genome Sequencing.</title>
        <authorList>
            <person name="Dunlap C."/>
        </authorList>
    </citation>
    <scope>NUCLEOTIDE SEQUENCE [LARGE SCALE GENOMIC DNA]</scope>
    <source>
        <strain evidence="9 10">BD-533</strain>
    </source>
</reference>
<evidence type="ECO:0000313" key="10">
    <source>
        <dbReference type="Proteomes" id="UP001338137"/>
    </source>
</evidence>
<name>A0ABU6FX21_9BACL</name>
<feature type="domain" description="ABC transmembrane type-1" evidence="8">
    <location>
        <begin position="88"/>
        <end position="306"/>
    </location>
</feature>
<comment type="caution">
    <text evidence="9">The sequence shown here is derived from an EMBL/GenBank/DDBJ whole genome shotgun (WGS) entry which is preliminary data.</text>
</comment>
<protein>
    <submittedName>
        <fullName evidence="9">Sugar ABC transporter permease</fullName>
    </submittedName>
</protein>
<organism evidence="9 10">
    <name type="scientific">Paenibacillus alba</name>
    <dbReference type="NCBI Taxonomy" id="1197127"/>
    <lineage>
        <taxon>Bacteria</taxon>
        <taxon>Bacillati</taxon>
        <taxon>Bacillota</taxon>
        <taxon>Bacilli</taxon>
        <taxon>Bacillales</taxon>
        <taxon>Paenibacillaceae</taxon>
        <taxon>Paenibacillus</taxon>
    </lineage>
</organism>
<dbReference type="RefSeq" id="WP_326070866.1">
    <property type="nucleotide sequence ID" value="NZ_JARLKY010000010.1"/>
</dbReference>
<evidence type="ECO:0000256" key="7">
    <source>
        <dbReference type="RuleBase" id="RU363032"/>
    </source>
</evidence>
<accession>A0ABU6FX21</accession>
<comment type="subcellular location">
    <subcellularLocation>
        <location evidence="1 7">Cell membrane</location>
        <topology evidence="1 7">Multi-pass membrane protein</topology>
    </subcellularLocation>
</comment>
<dbReference type="InterPro" id="IPR000515">
    <property type="entry name" value="MetI-like"/>
</dbReference>
<feature type="transmembrane region" description="Helical" evidence="7">
    <location>
        <begin position="28"/>
        <end position="50"/>
    </location>
</feature>
<sequence>MEARVKAKKETSKRAIGKISKTRRKKLLYCYLFILPQLILFLAFTIYPIIMSYVYSFFEWSGYGPLKGFVGLHNYLETISDPFFWNAFKNSFVFMFFLVLIQVPLALLMAMLLNASWLKGAVVYRTIYFLPVVTTTAVIGVIMRFIFGVYKGLINEILITLGVLDKPVDWLGSLDTAMMIIVLVGVWKTFGMKMIYWLAALQSLPKDLFEAAKVDGANPLQTFRYVMLPLLLPIGSVIVLLSAVNALHVFDLVKSMTNGGPAYHTDMVDLYIYRYAFEGGSMPRAGFASAAGVVYGFAILFVSLILGFIVKKTGGRQTSH</sequence>
<dbReference type="InterPro" id="IPR051393">
    <property type="entry name" value="ABC_transporter_permease"/>
</dbReference>
<dbReference type="Gene3D" id="1.10.3720.10">
    <property type="entry name" value="MetI-like"/>
    <property type="match status" value="1"/>
</dbReference>
<feature type="transmembrane region" description="Helical" evidence="7">
    <location>
        <begin position="230"/>
        <end position="250"/>
    </location>
</feature>
<evidence type="ECO:0000313" key="9">
    <source>
        <dbReference type="EMBL" id="MEC0226457.1"/>
    </source>
</evidence>
<feature type="transmembrane region" description="Helical" evidence="7">
    <location>
        <begin position="170"/>
        <end position="187"/>
    </location>
</feature>
<dbReference type="Pfam" id="PF00528">
    <property type="entry name" value="BPD_transp_1"/>
    <property type="match status" value="1"/>
</dbReference>